<evidence type="ECO:0000256" key="13">
    <source>
        <dbReference type="SAM" id="MobiDB-lite"/>
    </source>
</evidence>
<dbReference type="Proteomes" id="UP001141806">
    <property type="component" value="Unassembled WGS sequence"/>
</dbReference>
<evidence type="ECO:0000256" key="10">
    <source>
        <dbReference type="ARBA" id="ARBA00023209"/>
    </source>
</evidence>
<evidence type="ECO:0000256" key="6">
    <source>
        <dbReference type="ARBA" id="ARBA00022692"/>
    </source>
</evidence>
<evidence type="ECO:0000313" key="15">
    <source>
        <dbReference type="EMBL" id="KAJ4958975.1"/>
    </source>
</evidence>
<dbReference type="OrthoDB" id="406287at2759"/>
<keyword evidence="12" id="KW-0012">Acyltransferase</keyword>
<feature type="transmembrane region" description="Helical" evidence="14">
    <location>
        <begin position="289"/>
        <end position="312"/>
    </location>
</feature>
<evidence type="ECO:0000313" key="16">
    <source>
        <dbReference type="Proteomes" id="UP001141806"/>
    </source>
</evidence>
<evidence type="ECO:0000256" key="3">
    <source>
        <dbReference type="ARBA" id="ARBA00019082"/>
    </source>
</evidence>
<evidence type="ECO:0000256" key="12">
    <source>
        <dbReference type="ARBA" id="ARBA00023315"/>
    </source>
</evidence>
<keyword evidence="6 14" id="KW-0812">Transmembrane</keyword>
<dbReference type="Pfam" id="PF10998">
    <property type="entry name" value="DUF2838"/>
    <property type="match status" value="1"/>
</dbReference>
<keyword evidence="8" id="KW-0443">Lipid metabolism</keyword>
<name>A0A9Q0H6E4_9MAGN</name>
<accession>A0A9Q0H6E4</accession>
<dbReference type="AlphaFoldDB" id="A0A9Q0H6E4"/>
<reference evidence="15" key="1">
    <citation type="journal article" date="2023" name="Plant J.">
        <title>The genome of the king protea, Protea cynaroides.</title>
        <authorList>
            <person name="Chang J."/>
            <person name="Duong T.A."/>
            <person name="Schoeman C."/>
            <person name="Ma X."/>
            <person name="Roodt D."/>
            <person name="Barker N."/>
            <person name="Li Z."/>
            <person name="Van de Peer Y."/>
            <person name="Mizrachi E."/>
        </authorList>
    </citation>
    <scope>NUCLEOTIDE SEQUENCE</scope>
    <source>
        <tissue evidence="15">Young leaves</tissue>
    </source>
</reference>
<gene>
    <name evidence="15" type="ORF">NE237_026086</name>
</gene>
<organism evidence="15 16">
    <name type="scientific">Protea cynaroides</name>
    <dbReference type="NCBI Taxonomy" id="273540"/>
    <lineage>
        <taxon>Eukaryota</taxon>
        <taxon>Viridiplantae</taxon>
        <taxon>Streptophyta</taxon>
        <taxon>Embryophyta</taxon>
        <taxon>Tracheophyta</taxon>
        <taxon>Spermatophyta</taxon>
        <taxon>Magnoliopsida</taxon>
        <taxon>Proteales</taxon>
        <taxon>Proteaceae</taxon>
        <taxon>Protea</taxon>
    </lineage>
</organism>
<dbReference type="GO" id="GO:0016020">
    <property type="term" value="C:membrane"/>
    <property type="evidence" value="ECO:0007669"/>
    <property type="project" value="UniProtKB-SubCell"/>
</dbReference>
<evidence type="ECO:0000256" key="7">
    <source>
        <dbReference type="ARBA" id="ARBA00022989"/>
    </source>
</evidence>
<feature type="transmembrane region" description="Helical" evidence="14">
    <location>
        <begin position="116"/>
        <end position="136"/>
    </location>
</feature>
<comment type="similarity">
    <text evidence="2">Belongs to the GPC1 family.</text>
</comment>
<sequence length="383" mass="44676">MSNHEDTPNEQDSYATMNQRVSDRAKKVVHTREMLSKQAVQTKEILSKQAIKLAKQAEEHERFINKVTHLLGVMGFGAFCFLMGSRPQDIPYVYSLFYVIFVPLRWIYYRFKKWHYYLLDFCYYANTIFLIMLLLYPKNEKLFMVCFSFAEGPLAWALIVWRCSLVFSSLDKIVSVLIHLLPGIVFLTIRWWDPATFEAMHPGGNAGRIASWPYVESKSYLWTWLFVVPLVAYTLWQVLYFLIVNVLRGQRLLRDPEVMTSYRELSKKAQKANNIWWRLSGLLGDQNRMFMYILFQALFTVATMALTVPIFLSYKLHVTFQILKVSATIWNGGSFLLEVMPKQVILKEKKKLEMQPIPIQPDQDATMVEKSTGNSHSAETDHS</sequence>
<evidence type="ECO:0000256" key="4">
    <source>
        <dbReference type="ARBA" id="ARBA00022516"/>
    </source>
</evidence>
<dbReference type="GO" id="GO:0006656">
    <property type="term" value="P:phosphatidylcholine biosynthetic process"/>
    <property type="evidence" value="ECO:0007669"/>
    <property type="project" value="TreeGrafter"/>
</dbReference>
<dbReference type="GO" id="GO:0016746">
    <property type="term" value="F:acyltransferase activity"/>
    <property type="evidence" value="ECO:0007669"/>
    <property type="project" value="UniProtKB-KW"/>
</dbReference>
<dbReference type="EMBL" id="JAMYWD010000010">
    <property type="protein sequence ID" value="KAJ4958975.1"/>
    <property type="molecule type" value="Genomic_DNA"/>
</dbReference>
<comment type="subcellular location">
    <subcellularLocation>
        <location evidence="1">Membrane</location>
        <topology evidence="1">Multi-pass membrane protein</topology>
    </subcellularLocation>
</comment>
<feature type="transmembrane region" description="Helical" evidence="14">
    <location>
        <begin position="173"/>
        <end position="192"/>
    </location>
</feature>
<feature type="region of interest" description="Disordered" evidence="13">
    <location>
        <begin position="1"/>
        <end position="21"/>
    </location>
</feature>
<feature type="transmembrane region" description="Helical" evidence="14">
    <location>
        <begin position="90"/>
        <end position="109"/>
    </location>
</feature>
<dbReference type="PANTHER" id="PTHR31201">
    <property type="entry name" value="OS01G0585100 PROTEIN"/>
    <property type="match status" value="1"/>
</dbReference>
<keyword evidence="10" id="KW-0594">Phospholipid biosynthesis</keyword>
<evidence type="ECO:0000256" key="9">
    <source>
        <dbReference type="ARBA" id="ARBA00023136"/>
    </source>
</evidence>
<feature type="transmembrane region" description="Helical" evidence="14">
    <location>
        <begin position="63"/>
        <end position="84"/>
    </location>
</feature>
<proteinExistence type="inferred from homology"/>
<protein>
    <recommendedName>
        <fullName evidence="3">Glycerophosphocholine acyltransferase 1</fullName>
    </recommendedName>
</protein>
<dbReference type="InterPro" id="IPR021261">
    <property type="entry name" value="GPCAT"/>
</dbReference>
<keyword evidence="11" id="KW-1208">Phospholipid metabolism</keyword>
<evidence type="ECO:0000256" key="1">
    <source>
        <dbReference type="ARBA" id="ARBA00004141"/>
    </source>
</evidence>
<dbReference type="PANTHER" id="PTHR31201:SF1">
    <property type="entry name" value="GLYCEROPHOSPHOCHOLINE ACYLTRANSFERASE 1"/>
    <property type="match status" value="1"/>
</dbReference>
<evidence type="ECO:0000256" key="8">
    <source>
        <dbReference type="ARBA" id="ARBA00023098"/>
    </source>
</evidence>
<feature type="transmembrane region" description="Helical" evidence="14">
    <location>
        <begin position="221"/>
        <end position="244"/>
    </location>
</feature>
<keyword evidence="5" id="KW-0808">Transferase</keyword>
<feature type="region of interest" description="Disordered" evidence="13">
    <location>
        <begin position="356"/>
        <end position="383"/>
    </location>
</feature>
<evidence type="ECO:0000256" key="2">
    <source>
        <dbReference type="ARBA" id="ARBA00006675"/>
    </source>
</evidence>
<keyword evidence="7 14" id="KW-1133">Transmembrane helix</keyword>
<evidence type="ECO:0000256" key="14">
    <source>
        <dbReference type="SAM" id="Phobius"/>
    </source>
</evidence>
<keyword evidence="16" id="KW-1185">Reference proteome</keyword>
<keyword evidence="9 14" id="KW-0472">Membrane</keyword>
<feature type="compositionally biased region" description="Polar residues" evidence="13">
    <location>
        <begin position="10"/>
        <end position="20"/>
    </location>
</feature>
<feature type="transmembrane region" description="Helical" evidence="14">
    <location>
        <begin position="142"/>
        <end position="161"/>
    </location>
</feature>
<keyword evidence="4" id="KW-0444">Lipid biosynthesis</keyword>
<evidence type="ECO:0000256" key="11">
    <source>
        <dbReference type="ARBA" id="ARBA00023264"/>
    </source>
</evidence>
<evidence type="ECO:0000256" key="5">
    <source>
        <dbReference type="ARBA" id="ARBA00022679"/>
    </source>
</evidence>
<comment type="caution">
    <text evidence="15">The sequence shown here is derived from an EMBL/GenBank/DDBJ whole genome shotgun (WGS) entry which is preliminary data.</text>
</comment>